<dbReference type="PANTHER" id="PTHR21640:SF1">
    <property type="entry name" value="NESPRIN-4"/>
    <property type="match status" value="1"/>
</dbReference>
<evidence type="ECO:0000256" key="7">
    <source>
        <dbReference type="PROSITE-ProRule" id="PRU00385"/>
    </source>
</evidence>
<evidence type="ECO:0000313" key="10">
    <source>
        <dbReference type="Proteomes" id="UP001652741"/>
    </source>
</evidence>
<dbReference type="InterPro" id="IPR030268">
    <property type="entry name" value="SYNE4"/>
</dbReference>
<name>A0A1S3NQB2_SALSA</name>
<evidence type="ECO:0000256" key="6">
    <source>
        <dbReference type="ARBA" id="ARBA00046312"/>
    </source>
</evidence>
<keyword evidence="5" id="KW-0539">Nucleus</keyword>
<dbReference type="CDD" id="cd00176">
    <property type="entry name" value="SPEC"/>
    <property type="match status" value="1"/>
</dbReference>
<evidence type="ECO:0000256" key="2">
    <source>
        <dbReference type="ARBA" id="ARBA00022692"/>
    </source>
</evidence>
<dbReference type="Proteomes" id="UP001652741">
    <property type="component" value="Chromosome ssa20"/>
</dbReference>
<evidence type="ECO:0000256" key="1">
    <source>
        <dbReference type="ARBA" id="ARBA00008619"/>
    </source>
</evidence>
<dbReference type="RefSeq" id="XP_014017614.1">
    <property type="nucleotide sequence ID" value="XM_014162139.1"/>
</dbReference>
<accession>A0A1S3NQB2</accession>
<reference evidence="11 12" key="1">
    <citation type="submission" date="2025-04" db="UniProtKB">
        <authorList>
            <consortium name="RefSeq"/>
        </authorList>
    </citation>
    <scope>IDENTIFICATION</scope>
    <source>
        <tissue evidence="11 12">Muscle</tissue>
    </source>
</reference>
<feature type="topological domain" description="Perinuclear space" evidence="7">
    <location>
        <begin position="626"/>
        <end position="657"/>
    </location>
</feature>
<keyword evidence="3 8" id="KW-1133">Transmembrane helix</keyword>
<keyword evidence="10" id="KW-1185">Reference proteome</keyword>
<dbReference type="STRING" id="8030.ENSSSAP00000087465"/>
<dbReference type="RefSeq" id="XP_014017613.1">
    <property type="nucleotide sequence ID" value="XM_014162138.1"/>
</dbReference>
<dbReference type="PaxDb" id="8030-ENSSSAP00000087465"/>
<gene>
    <name evidence="11 12 13" type="primary">LOC106580757</name>
</gene>
<comment type="subcellular location">
    <subcellularLocation>
        <location evidence="6">Nucleus outer membrane</location>
        <topology evidence="6">Single-pass type IV membrane protein</topology>
    </subcellularLocation>
</comment>
<feature type="topological domain" description="Cytoplasmic" evidence="7">
    <location>
        <begin position="1"/>
        <end position="604"/>
    </location>
</feature>
<evidence type="ECO:0000256" key="5">
    <source>
        <dbReference type="ARBA" id="ARBA00023242"/>
    </source>
</evidence>
<feature type="domain" description="KASH" evidence="9">
    <location>
        <begin position="596"/>
        <end position="657"/>
    </location>
</feature>
<dbReference type="PANTHER" id="PTHR21640">
    <property type="match status" value="1"/>
</dbReference>
<dbReference type="RefSeq" id="XP_014017612.1">
    <property type="nucleotide sequence ID" value="XM_014162137.1"/>
</dbReference>
<keyword evidence="2 7" id="KW-0812">Transmembrane</keyword>
<dbReference type="KEGG" id="sasa:106580757"/>
<organism evidence="10 11">
    <name type="scientific">Salmo salar</name>
    <name type="common">Atlantic salmon</name>
    <dbReference type="NCBI Taxonomy" id="8030"/>
    <lineage>
        <taxon>Eukaryota</taxon>
        <taxon>Metazoa</taxon>
        <taxon>Chordata</taxon>
        <taxon>Craniata</taxon>
        <taxon>Vertebrata</taxon>
        <taxon>Euteleostomi</taxon>
        <taxon>Actinopterygii</taxon>
        <taxon>Neopterygii</taxon>
        <taxon>Teleostei</taxon>
        <taxon>Protacanthopterygii</taxon>
        <taxon>Salmoniformes</taxon>
        <taxon>Salmonidae</taxon>
        <taxon>Salmoninae</taxon>
        <taxon>Salmo</taxon>
    </lineage>
</organism>
<dbReference type="Gene3D" id="1.20.58.60">
    <property type="match status" value="1"/>
</dbReference>
<evidence type="ECO:0000256" key="8">
    <source>
        <dbReference type="SAM" id="Phobius"/>
    </source>
</evidence>
<dbReference type="SMART" id="SM01249">
    <property type="entry name" value="KASH"/>
    <property type="match status" value="1"/>
</dbReference>
<evidence type="ECO:0000313" key="11">
    <source>
        <dbReference type="RefSeq" id="XP_014017612.1"/>
    </source>
</evidence>
<dbReference type="SUPFAM" id="SSF46966">
    <property type="entry name" value="Spectrin repeat"/>
    <property type="match status" value="2"/>
</dbReference>
<evidence type="ECO:0000256" key="4">
    <source>
        <dbReference type="ARBA" id="ARBA00023136"/>
    </source>
</evidence>
<evidence type="ECO:0000259" key="9">
    <source>
        <dbReference type="PROSITE" id="PS51049"/>
    </source>
</evidence>
<dbReference type="InterPro" id="IPR012315">
    <property type="entry name" value="KASH"/>
</dbReference>
<feature type="transmembrane region" description="Helical" evidence="8">
    <location>
        <begin position="609"/>
        <end position="630"/>
    </location>
</feature>
<comment type="similarity">
    <text evidence="1">Belongs to the nesprin family.</text>
</comment>
<dbReference type="Pfam" id="PF10541">
    <property type="entry name" value="KASH"/>
    <property type="match status" value="1"/>
</dbReference>
<dbReference type="PROSITE" id="PS51049">
    <property type="entry name" value="KASH"/>
    <property type="match status" value="1"/>
</dbReference>
<dbReference type="OrthoDB" id="8676767at2759"/>
<protein>
    <submittedName>
        <fullName evidence="11 12">Uncharacterized protein LOC106580757</fullName>
    </submittedName>
</protein>
<dbReference type="InterPro" id="IPR018159">
    <property type="entry name" value="Spectrin/alpha-actinin"/>
</dbReference>
<dbReference type="GeneID" id="106580757"/>
<sequence length="657" mass="73287">MPVEVPLLASSHGHHCPCSTGSDIMSEEDERRVTTQSVNSPLGLDLILEHTEPLLSESHFLPLLHISEEPQDCLPLGSCLIQDGSLSLDGCVQLERKWVLWHEFMKEYSSLGDWLRLAEKSADSPRSAHVLFVTAKEELKKFESLRTQAGARLVQLDSLTLRNRSLTRLFDGAMRSRLLGMAKDCGQRWDRLHGTIESVCRRLKHCVSQREEFEGQREEMAVWLADMDLRLTEVEHFSGRDTCDKMRELQSFQEAVGENAGHLNCLLVRGEALIQRSEPEDAQDIEAGLQELLLYCAQVFEGVGRLHTRLLSMRLVYEDDWVLTQASDSGCPSEILLEQDGVFEKSSAPDQRNPPNLDHMVLEWDPSVDIGGPVSQYDADLSYFSAHTDREKPLARDGVKRRSYLSSIGSKSDLNNSAAEDMSLERRFVYAGPEVLSPPTTQSVTDDIPLLSGRWTTSTPNGPSQEPVTFDPARISAWLGQTHGHTVPSMIPSVQQRRACSKAVQTDSTGKCAGCSEGSHSLRDIAVQRHPQELCLAPCTSQSCDLQSNMMTCRLQSNPQSPEEELHCNASWEVVHSEQLPNECPDRQTQCSSWPLGAVWALKTLRSPVFLVVLLAVFLALLVWPTTLLMDPECHRANSLARTFQLALSYVNGPPPT</sequence>
<dbReference type="AlphaFoldDB" id="A0A1S3NQB2"/>
<dbReference type="GO" id="GO:0034993">
    <property type="term" value="C:meiotic nuclear membrane microtubule tethering complex"/>
    <property type="evidence" value="ECO:0007669"/>
    <property type="project" value="InterPro"/>
</dbReference>
<proteinExistence type="inferred from homology"/>
<evidence type="ECO:0000256" key="3">
    <source>
        <dbReference type="ARBA" id="ARBA00022989"/>
    </source>
</evidence>
<evidence type="ECO:0000313" key="13">
    <source>
        <dbReference type="RefSeq" id="XP_014017614.1"/>
    </source>
</evidence>
<dbReference type="GO" id="GO:0005640">
    <property type="term" value="C:nuclear outer membrane"/>
    <property type="evidence" value="ECO:0007669"/>
    <property type="project" value="UniProtKB-SubCell"/>
</dbReference>
<dbReference type="SMART" id="SM00150">
    <property type="entry name" value="SPEC"/>
    <property type="match status" value="2"/>
</dbReference>
<keyword evidence="4 7" id="KW-0472">Membrane</keyword>
<evidence type="ECO:0000313" key="12">
    <source>
        <dbReference type="RefSeq" id="XP_014017613.1"/>
    </source>
</evidence>